<evidence type="ECO:0000256" key="5">
    <source>
        <dbReference type="ARBA" id="ARBA00022692"/>
    </source>
</evidence>
<evidence type="ECO:0000256" key="9">
    <source>
        <dbReference type="SAM" id="Phobius"/>
    </source>
</evidence>
<dbReference type="GO" id="GO:0010043">
    <property type="term" value="P:response to zinc ion"/>
    <property type="evidence" value="ECO:0007669"/>
    <property type="project" value="TreeGrafter"/>
</dbReference>
<dbReference type="GO" id="GO:0055085">
    <property type="term" value="P:transmembrane transport"/>
    <property type="evidence" value="ECO:0007669"/>
    <property type="project" value="InterPro"/>
</dbReference>
<organism evidence="10">
    <name type="scientific">uncultured Solirubrobacteraceae bacterium</name>
    <dbReference type="NCBI Taxonomy" id="1162706"/>
    <lineage>
        <taxon>Bacteria</taxon>
        <taxon>Bacillati</taxon>
        <taxon>Actinomycetota</taxon>
        <taxon>Thermoleophilia</taxon>
        <taxon>Solirubrobacterales</taxon>
        <taxon>Solirubrobacteraceae</taxon>
        <taxon>environmental samples</taxon>
    </lineage>
</organism>
<keyword evidence="7 9" id="KW-0472">Membrane</keyword>
<dbReference type="GO" id="GO:0043190">
    <property type="term" value="C:ATP-binding cassette (ABC) transporter complex"/>
    <property type="evidence" value="ECO:0007669"/>
    <property type="project" value="InterPro"/>
</dbReference>
<feature type="transmembrane region" description="Helical" evidence="9">
    <location>
        <begin position="6"/>
        <end position="25"/>
    </location>
</feature>
<dbReference type="CDD" id="cd06550">
    <property type="entry name" value="TM_ABC_iron-siderophores_like"/>
    <property type="match status" value="1"/>
</dbReference>
<keyword evidence="3 8" id="KW-0813">Transport</keyword>
<dbReference type="SUPFAM" id="SSF81345">
    <property type="entry name" value="ABC transporter involved in vitamin B12 uptake, BtuC"/>
    <property type="match status" value="1"/>
</dbReference>
<evidence type="ECO:0000256" key="3">
    <source>
        <dbReference type="ARBA" id="ARBA00022448"/>
    </source>
</evidence>
<evidence type="ECO:0000256" key="7">
    <source>
        <dbReference type="ARBA" id="ARBA00023136"/>
    </source>
</evidence>
<feature type="transmembrane region" description="Helical" evidence="9">
    <location>
        <begin position="142"/>
        <end position="162"/>
    </location>
</feature>
<evidence type="ECO:0000256" key="4">
    <source>
        <dbReference type="ARBA" id="ARBA00022475"/>
    </source>
</evidence>
<dbReference type="EMBL" id="CADCVP010000097">
    <property type="protein sequence ID" value="CAA9480862.1"/>
    <property type="molecule type" value="Genomic_DNA"/>
</dbReference>
<reference evidence="10" key="1">
    <citation type="submission" date="2020-02" db="EMBL/GenBank/DDBJ databases">
        <authorList>
            <person name="Meier V. D."/>
        </authorList>
    </citation>
    <scope>NUCLEOTIDE SEQUENCE</scope>
    <source>
        <strain evidence="10">AVDCRST_MAG69</strain>
    </source>
</reference>
<dbReference type="PANTHER" id="PTHR30477:SF8">
    <property type="entry name" value="METAL TRANSPORT SYSTEM MEMBRANE PROTEIN CT_070-RELATED"/>
    <property type="match status" value="1"/>
</dbReference>
<dbReference type="InterPro" id="IPR037294">
    <property type="entry name" value="ABC_BtuC-like"/>
</dbReference>
<dbReference type="Pfam" id="PF00950">
    <property type="entry name" value="ABC-3"/>
    <property type="match status" value="1"/>
</dbReference>
<comment type="subcellular location">
    <subcellularLocation>
        <location evidence="1 8">Cell membrane</location>
        <topology evidence="1 8">Multi-pass membrane protein</topology>
    </subcellularLocation>
</comment>
<evidence type="ECO:0000313" key="10">
    <source>
        <dbReference type="EMBL" id="CAA9480862.1"/>
    </source>
</evidence>
<gene>
    <name evidence="10" type="ORF">AVDCRST_MAG69-764</name>
</gene>
<keyword evidence="6 9" id="KW-1133">Transmembrane helix</keyword>
<feature type="transmembrane region" description="Helical" evidence="9">
    <location>
        <begin position="255"/>
        <end position="274"/>
    </location>
</feature>
<accession>A0A6J4RZA1</accession>
<evidence type="ECO:0000256" key="6">
    <source>
        <dbReference type="ARBA" id="ARBA00022989"/>
    </source>
</evidence>
<keyword evidence="4" id="KW-1003">Cell membrane</keyword>
<feature type="transmembrane region" description="Helical" evidence="9">
    <location>
        <begin position="90"/>
        <end position="109"/>
    </location>
</feature>
<sequence>MNADIQIIVTAGLVATACGLLGPFLILRRVALLGDAVSHAVLPGIVATFLIFETRAPLPVILGAALFAVICVLGIEALQATGLVRSDAAIGLVFPALFSLGVLGVQRYAENLHLDLDATIYGEIAFVPLQLWDVMGIPVARAIPIVGAVALANLVLVAVLWKELKATSFDPDFARTIGIPPRWLSRLLLVAVAITAVTAFESVGAILVVTLLIVPAATSYLVCERLWTMVVTTVAIGWLCAGAGYAGALRLDASIAGAMGLVAGACFALTFVLAPRHGLLARRLQARRARAHQVAVLEGPSGV</sequence>
<feature type="transmembrane region" description="Helical" evidence="9">
    <location>
        <begin position="230"/>
        <end position="249"/>
    </location>
</feature>
<evidence type="ECO:0000256" key="1">
    <source>
        <dbReference type="ARBA" id="ARBA00004651"/>
    </source>
</evidence>
<name>A0A6J4RZA1_9ACTN</name>
<evidence type="ECO:0000256" key="8">
    <source>
        <dbReference type="RuleBase" id="RU003943"/>
    </source>
</evidence>
<evidence type="ECO:0000256" key="2">
    <source>
        <dbReference type="ARBA" id="ARBA00008034"/>
    </source>
</evidence>
<dbReference type="Gene3D" id="1.10.3470.10">
    <property type="entry name" value="ABC transporter involved in vitamin B12 uptake, BtuC"/>
    <property type="match status" value="1"/>
</dbReference>
<protein>
    <submittedName>
        <fullName evidence="10">Mn-Zn_transporter_SitD</fullName>
    </submittedName>
</protein>
<feature type="transmembrane region" description="Helical" evidence="9">
    <location>
        <begin position="58"/>
        <end position="78"/>
    </location>
</feature>
<keyword evidence="5 8" id="KW-0812">Transmembrane</keyword>
<dbReference type="InterPro" id="IPR001626">
    <property type="entry name" value="ABC_TroCD"/>
</dbReference>
<proteinExistence type="inferred from homology"/>
<feature type="transmembrane region" description="Helical" evidence="9">
    <location>
        <begin position="32"/>
        <end position="52"/>
    </location>
</feature>
<comment type="similarity">
    <text evidence="2 8">Belongs to the ABC-3 integral membrane protein family.</text>
</comment>
<dbReference type="AlphaFoldDB" id="A0A6J4RZA1"/>
<dbReference type="PANTHER" id="PTHR30477">
    <property type="entry name" value="ABC-TRANSPORTER METAL-BINDING PROTEIN"/>
    <property type="match status" value="1"/>
</dbReference>